<evidence type="ECO:0000256" key="1">
    <source>
        <dbReference type="SAM" id="Phobius"/>
    </source>
</evidence>
<dbReference type="Proteomes" id="UP000598360">
    <property type="component" value="Unassembled WGS sequence"/>
</dbReference>
<sequence length="154" mass="15526">MRRLARGVLAGAAGTTALNLATYADMAVRARPASTTPDTTVRRTEELTGVVLPGADEAARANRRSGSGALLGLVTGLASGAAYGLLRPALGAAPLPVLGAVAGLIANAGSVAPMATLGVTDPRTWTAESWLSDLLPHAAFGLATAVAFEQLRPR</sequence>
<evidence type="ECO:0000313" key="3">
    <source>
        <dbReference type="Proteomes" id="UP000598360"/>
    </source>
</evidence>
<proteinExistence type="predicted"/>
<dbReference type="RefSeq" id="WP_193928899.1">
    <property type="nucleotide sequence ID" value="NZ_JADEYC010000021.1"/>
</dbReference>
<dbReference type="AlphaFoldDB" id="A0A929BD72"/>
<feature type="transmembrane region" description="Helical" evidence="1">
    <location>
        <begin position="93"/>
        <end position="114"/>
    </location>
</feature>
<evidence type="ECO:0000313" key="2">
    <source>
        <dbReference type="EMBL" id="MBE9375453.1"/>
    </source>
</evidence>
<name>A0A929BD72_9PSEU</name>
<reference evidence="2" key="1">
    <citation type="submission" date="2020-10" db="EMBL/GenBank/DDBJ databases">
        <title>Diversity and distribution of actinomycetes associated with coral in the coast of Hainan.</title>
        <authorList>
            <person name="Li F."/>
        </authorList>
    </citation>
    <scope>NUCLEOTIDE SEQUENCE</scope>
    <source>
        <strain evidence="2">HNM0983</strain>
    </source>
</reference>
<gene>
    <name evidence="2" type="ORF">IQ251_13450</name>
</gene>
<dbReference type="EMBL" id="JADEYC010000021">
    <property type="protein sequence ID" value="MBE9375453.1"/>
    <property type="molecule type" value="Genomic_DNA"/>
</dbReference>
<comment type="caution">
    <text evidence="2">The sequence shown here is derived from an EMBL/GenBank/DDBJ whole genome shotgun (WGS) entry which is preliminary data.</text>
</comment>
<keyword evidence="1" id="KW-0812">Transmembrane</keyword>
<evidence type="ECO:0008006" key="4">
    <source>
        <dbReference type="Google" id="ProtNLM"/>
    </source>
</evidence>
<keyword evidence="3" id="KW-1185">Reference proteome</keyword>
<protein>
    <recommendedName>
        <fullName evidence="4">DUF1440 domain-containing protein</fullName>
    </recommendedName>
</protein>
<accession>A0A929BD72</accession>
<keyword evidence="1" id="KW-0472">Membrane</keyword>
<organism evidence="2 3">
    <name type="scientific">Saccharopolyspora montiporae</name>
    <dbReference type="NCBI Taxonomy" id="2781240"/>
    <lineage>
        <taxon>Bacteria</taxon>
        <taxon>Bacillati</taxon>
        <taxon>Actinomycetota</taxon>
        <taxon>Actinomycetes</taxon>
        <taxon>Pseudonocardiales</taxon>
        <taxon>Pseudonocardiaceae</taxon>
        <taxon>Saccharopolyspora</taxon>
    </lineage>
</organism>
<keyword evidence="1" id="KW-1133">Transmembrane helix</keyword>
<feature type="transmembrane region" description="Helical" evidence="1">
    <location>
        <begin position="68"/>
        <end position="86"/>
    </location>
</feature>